<dbReference type="EMBL" id="QZDT01000009">
    <property type="protein sequence ID" value="NBJ92600.1"/>
    <property type="molecule type" value="Genomic_DNA"/>
</dbReference>
<keyword evidence="3" id="KW-1185">Reference proteome</keyword>
<dbReference type="Proteomes" id="UP001154420">
    <property type="component" value="Unassembled WGS sequence"/>
</dbReference>
<evidence type="ECO:0000313" key="3">
    <source>
        <dbReference type="Proteomes" id="UP001154420"/>
    </source>
</evidence>
<evidence type="ECO:0000313" key="2">
    <source>
        <dbReference type="EMBL" id="NBJ92600.1"/>
    </source>
</evidence>
<organism evidence="2 3">
    <name type="scientific">Parablautia muri</name>
    <dbReference type="NCBI Taxonomy" id="2320879"/>
    <lineage>
        <taxon>Bacteria</taxon>
        <taxon>Bacillati</taxon>
        <taxon>Bacillota</taxon>
        <taxon>Clostridia</taxon>
        <taxon>Lachnospirales</taxon>
        <taxon>Lachnospiraceae</taxon>
        <taxon>Parablautia</taxon>
    </lineage>
</organism>
<dbReference type="InterPro" id="IPR036101">
    <property type="entry name" value="CarD-like/TRCF_RID_sf"/>
</dbReference>
<comment type="caution">
    <text evidence="2">The sequence shown here is derived from an EMBL/GenBank/DDBJ whole genome shotgun (WGS) entry which is preliminary data.</text>
</comment>
<dbReference type="RefSeq" id="WP_160559689.1">
    <property type="nucleotide sequence ID" value="NZ_QZDT01000009.1"/>
</dbReference>
<gene>
    <name evidence="2" type="ORF">D5281_08320</name>
</gene>
<dbReference type="Gene3D" id="1.20.58.1290">
    <property type="entry name" value="CarD-like, C-terminal domain"/>
    <property type="match status" value="1"/>
</dbReference>
<protein>
    <submittedName>
        <fullName evidence="2">CarD family transcriptional regulator</fullName>
    </submittedName>
</protein>
<feature type="domain" description="CarD-like/TRCF RNAP-interacting" evidence="1">
    <location>
        <begin position="1"/>
        <end position="113"/>
    </location>
</feature>
<dbReference type="InterPro" id="IPR003711">
    <property type="entry name" value="CarD-like/TRCF_RID"/>
</dbReference>
<dbReference type="Pfam" id="PF02559">
    <property type="entry name" value="CarD_TRCF_RID"/>
    <property type="match status" value="1"/>
</dbReference>
<dbReference type="Gene3D" id="2.40.10.170">
    <property type="match status" value="1"/>
</dbReference>
<dbReference type="InterPro" id="IPR042215">
    <property type="entry name" value="CarD-like_C"/>
</dbReference>
<sequence length="169" mass="19123">MFQKGEYVIYSNNGICLIQDITTLNLSGVDKNREYYLLKPVFASTSTVYIPVDTAEASLRPAISKDEAHSLIKSIPDIPTIPLTDEKTLEKTYKEYMRSNNCKAWVQLIKTIYLRKENRILKGHKVTALDSRYFNLAETSLYGELSVALGKPRDEVKSYIASCIDESGD</sequence>
<accession>A0A9X5BF37</accession>
<evidence type="ECO:0000259" key="1">
    <source>
        <dbReference type="SMART" id="SM01058"/>
    </source>
</evidence>
<dbReference type="SMART" id="SM01058">
    <property type="entry name" value="CarD_TRCF"/>
    <property type="match status" value="1"/>
</dbReference>
<dbReference type="AlphaFoldDB" id="A0A9X5BF37"/>
<name>A0A9X5BF37_9FIRM</name>
<dbReference type="OrthoDB" id="9786074at2"/>
<dbReference type="SUPFAM" id="SSF141259">
    <property type="entry name" value="CarD-like"/>
    <property type="match status" value="1"/>
</dbReference>
<proteinExistence type="predicted"/>
<reference evidence="2" key="1">
    <citation type="submission" date="2018-09" db="EMBL/GenBank/DDBJ databases">
        <title>Murine metabolic-syndrome-specific gut microbial biobank.</title>
        <authorList>
            <person name="Liu C."/>
        </authorList>
    </citation>
    <scope>NUCLEOTIDE SEQUENCE</scope>
    <source>
        <strain evidence="2">D42-62</strain>
    </source>
</reference>